<comment type="caution">
    <text evidence="8">The sequence shown here is derived from an EMBL/GenBank/DDBJ whole genome shotgun (WGS) entry which is preliminary data.</text>
</comment>
<keyword evidence="3 6" id="KW-0812">Transmembrane</keyword>
<keyword evidence="9" id="KW-1185">Reference proteome</keyword>
<comment type="subcellular location">
    <subcellularLocation>
        <location evidence="1">Cell membrane</location>
        <topology evidence="1">Multi-pass membrane protein</topology>
    </subcellularLocation>
</comment>
<accession>A0A542ZFP1</accession>
<name>A0A542ZFP1_9MICO</name>
<dbReference type="PANTHER" id="PTHR40077:SF2">
    <property type="entry name" value="MEMBRANE PROTEIN"/>
    <property type="match status" value="1"/>
</dbReference>
<evidence type="ECO:0000313" key="9">
    <source>
        <dbReference type="Proteomes" id="UP000319514"/>
    </source>
</evidence>
<evidence type="ECO:0000313" key="8">
    <source>
        <dbReference type="EMBL" id="TQL59158.1"/>
    </source>
</evidence>
<organism evidence="8 9">
    <name type="scientific">Oryzihumus leptocrescens</name>
    <dbReference type="NCBI Taxonomy" id="297536"/>
    <lineage>
        <taxon>Bacteria</taxon>
        <taxon>Bacillati</taxon>
        <taxon>Actinomycetota</taxon>
        <taxon>Actinomycetes</taxon>
        <taxon>Micrococcales</taxon>
        <taxon>Intrasporangiaceae</taxon>
        <taxon>Oryzihumus</taxon>
    </lineage>
</organism>
<dbReference type="InterPro" id="IPR023845">
    <property type="entry name" value="DUF3817_TM"/>
</dbReference>
<evidence type="ECO:0000256" key="2">
    <source>
        <dbReference type="ARBA" id="ARBA00022475"/>
    </source>
</evidence>
<dbReference type="EMBL" id="VFOQ01000001">
    <property type="protein sequence ID" value="TQL59158.1"/>
    <property type="molecule type" value="Genomic_DNA"/>
</dbReference>
<reference evidence="8 9" key="1">
    <citation type="submission" date="2019-06" db="EMBL/GenBank/DDBJ databases">
        <title>Sequencing the genomes of 1000 actinobacteria strains.</title>
        <authorList>
            <person name="Klenk H.-P."/>
        </authorList>
    </citation>
    <scope>NUCLEOTIDE SEQUENCE [LARGE SCALE GENOMIC DNA]</scope>
    <source>
        <strain evidence="8 9">DSM 18082</strain>
    </source>
</reference>
<dbReference type="AlphaFoldDB" id="A0A542ZFP1"/>
<gene>
    <name evidence="8" type="ORF">FB474_0505</name>
</gene>
<feature type="transmembrane region" description="Helical" evidence="6">
    <location>
        <begin position="57"/>
        <end position="78"/>
    </location>
</feature>
<feature type="domain" description="DUF3817" evidence="7">
    <location>
        <begin position="19"/>
        <end position="105"/>
    </location>
</feature>
<evidence type="ECO:0000259" key="7">
    <source>
        <dbReference type="Pfam" id="PF12823"/>
    </source>
</evidence>
<feature type="transmembrane region" description="Helical" evidence="6">
    <location>
        <begin position="20"/>
        <end position="45"/>
    </location>
</feature>
<dbReference type="Proteomes" id="UP000319514">
    <property type="component" value="Unassembled WGS sequence"/>
</dbReference>
<evidence type="ECO:0000256" key="5">
    <source>
        <dbReference type="ARBA" id="ARBA00023136"/>
    </source>
</evidence>
<keyword evidence="2" id="KW-1003">Cell membrane</keyword>
<evidence type="ECO:0000256" key="1">
    <source>
        <dbReference type="ARBA" id="ARBA00004651"/>
    </source>
</evidence>
<dbReference type="OrthoDB" id="9342687at2"/>
<evidence type="ECO:0000256" key="6">
    <source>
        <dbReference type="SAM" id="Phobius"/>
    </source>
</evidence>
<dbReference type="GO" id="GO:0005886">
    <property type="term" value="C:plasma membrane"/>
    <property type="evidence" value="ECO:0007669"/>
    <property type="project" value="UniProtKB-SubCell"/>
</dbReference>
<dbReference type="Pfam" id="PF12823">
    <property type="entry name" value="DUF3817"/>
    <property type="match status" value="1"/>
</dbReference>
<evidence type="ECO:0000256" key="4">
    <source>
        <dbReference type="ARBA" id="ARBA00022989"/>
    </source>
</evidence>
<proteinExistence type="predicted"/>
<dbReference type="NCBIfam" id="TIGR03954">
    <property type="entry name" value="integ_memb_HG"/>
    <property type="match status" value="1"/>
</dbReference>
<dbReference type="PANTHER" id="PTHR40077">
    <property type="entry name" value="MEMBRANE PROTEIN-RELATED"/>
    <property type="match status" value="1"/>
</dbReference>
<sequence>MSEQAIDSARAESIRKALGYYKVMSIVAGVALFILCVVVFIHYVLHNPKPSETWSPIHGILYFVYVLSTANLGFKVGWSLPRMIRIMLVGFVPVLPFIVEPKVAREVEGQLAAGSLSA</sequence>
<dbReference type="RefSeq" id="WP_141787216.1">
    <property type="nucleotide sequence ID" value="NZ_BAAAKX010000009.1"/>
</dbReference>
<keyword evidence="5 6" id="KW-0472">Membrane</keyword>
<protein>
    <submittedName>
        <fullName evidence="8">Integral membrane protein</fullName>
    </submittedName>
</protein>
<keyword evidence="4 6" id="KW-1133">Transmembrane helix</keyword>
<evidence type="ECO:0000256" key="3">
    <source>
        <dbReference type="ARBA" id="ARBA00022692"/>
    </source>
</evidence>